<evidence type="ECO:0000256" key="8">
    <source>
        <dbReference type="ARBA" id="ARBA00023186"/>
    </source>
</evidence>
<dbReference type="GeneID" id="6012284"/>
<dbReference type="PROSITE" id="PS50234">
    <property type="entry name" value="VWFA"/>
    <property type="match status" value="1"/>
</dbReference>
<dbReference type="PANTHER" id="PTHR48103:SF2">
    <property type="entry name" value="MIDASIN"/>
    <property type="match status" value="1"/>
</dbReference>
<dbReference type="InterPro" id="IPR011704">
    <property type="entry name" value="ATPase_dyneun-rel_AAA"/>
</dbReference>
<dbReference type="SUPFAM" id="SSF52540">
    <property type="entry name" value="P-loop containing nucleoside triphosphate hydrolases"/>
    <property type="match status" value="6"/>
</dbReference>
<evidence type="ECO:0000256" key="11">
    <source>
        <dbReference type="SAM" id="MobiDB-lite"/>
    </source>
</evidence>
<evidence type="ECO:0000313" key="13">
    <source>
        <dbReference type="EMBL" id="EAU86094.2"/>
    </source>
</evidence>
<feature type="compositionally biased region" description="Acidic residues" evidence="11">
    <location>
        <begin position="4293"/>
        <end position="4322"/>
    </location>
</feature>
<dbReference type="GO" id="GO:0005730">
    <property type="term" value="C:nucleolus"/>
    <property type="evidence" value="ECO:0007669"/>
    <property type="project" value="UniProtKB-SubCell"/>
</dbReference>
<dbReference type="RefSeq" id="XP_001835749.2">
    <property type="nucleotide sequence ID" value="XM_001835697.2"/>
</dbReference>
<feature type="compositionally biased region" description="Polar residues" evidence="11">
    <location>
        <begin position="4500"/>
        <end position="4514"/>
    </location>
</feature>
<feature type="compositionally biased region" description="Acidic residues" evidence="11">
    <location>
        <begin position="4175"/>
        <end position="4220"/>
    </location>
</feature>
<dbReference type="Pfam" id="PF07728">
    <property type="entry name" value="AAA_5"/>
    <property type="match status" value="8"/>
</dbReference>
<dbReference type="EMBL" id="AACS02000008">
    <property type="protein sequence ID" value="EAU86094.2"/>
    <property type="molecule type" value="Genomic_DNA"/>
</dbReference>
<dbReference type="PROSITE" id="PS00675">
    <property type="entry name" value="SIGMA54_INTERACT_1"/>
    <property type="match status" value="1"/>
</dbReference>
<dbReference type="Pfam" id="PF17865">
    <property type="entry name" value="AAA_lid_5"/>
    <property type="match status" value="1"/>
</dbReference>
<dbReference type="PIRSF" id="PIRSF010340">
    <property type="entry name" value="Midasin"/>
    <property type="match status" value="1"/>
</dbReference>
<dbReference type="SMART" id="SM00382">
    <property type="entry name" value="AAA"/>
    <property type="match status" value="5"/>
</dbReference>
<dbReference type="InterPro" id="IPR048617">
    <property type="entry name" value="MDN1_AAA_lid_4"/>
</dbReference>
<evidence type="ECO:0000256" key="7">
    <source>
        <dbReference type="ARBA" id="ARBA00022840"/>
    </source>
</evidence>
<evidence type="ECO:0000256" key="3">
    <source>
        <dbReference type="ARBA" id="ARBA00007188"/>
    </source>
</evidence>
<dbReference type="InterPro" id="IPR027417">
    <property type="entry name" value="P-loop_NTPase"/>
</dbReference>
<dbReference type="FunFam" id="3.40.50.300:FF:000142">
    <property type="entry name" value="Midasin"/>
    <property type="match status" value="1"/>
</dbReference>
<gene>
    <name evidence="13" type="ORF">CC1G_07173</name>
</gene>
<keyword evidence="14" id="KW-1185">Reference proteome</keyword>
<feature type="compositionally biased region" description="Basic and acidic residues" evidence="11">
    <location>
        <begin position="4420"/>
        <end position="4429"/>
    </location>
</feature>
<dbReference type="HOGENOM" id="CLU_000050_0_2_1"/>
<dbReference type="InterPro" id="IPR012099">
    <property type="entry name" value="Midasin"/>
</dbReference>
<dbReference type="InterPro" id="IPR002035">
    <property type="entry name" value="VWF_A"/>
</dbReference>
<dbReference type="InterPro" id="IPR036465">
    <property type="entry name" value="vWFA_dom_sf"/>
</dbReference>
<dbReference type="GO" id="GO:0005654">
    <property type="term" value="C:nucleoplasm"/>
    <property type="evidence" value="ECO:0007669"/>
    <property type="project" value="UniProtKB-SubCell"/>
</dbReference>
<dbReference type="GO" id="GO:0005524">
    <property type="term" value="F:ATP binding"/>
    <property type="evidence" value="ECO:0007669"/>
    <property type="project" value="UniProtKB-KW"/>
</dbReference>
<dbReference type="Proteomes" id="UP000001861">
    <property type="component" value="Unassembled WGS sequence"/>
</dbReference>
<feature type="domain" description="VWFA" evidence="12">
    <location>
        <begin position="4777"/>
        <end position="4995"/>
    </location>
</feature>
<dbReference type="InterPro" id="IPR003593">
    <property type="entry name" value="AAA+_ATPase"/>
</dbReference>
<dbReference type="FunFam" id="3.40.50.300:FF:000712">
    <property type="entry name" value="Midasin"/>
    <property type="match status" value="1"/>
</dbReference>
<dbReference type="OMA" id="ILEQWHR"/>
<organism evidence="13 14">
    <name type="scientific">Coprinopsis cinerea (strain Okayama-7 / 130 / ATCC MYA-4618 / FGSC 9003)</name>
    <name type="common">Inky cap fungus</name>
    <name type="synonym">Hormographiella aspergillata</name>
    <dbReference type="NCBI Taxonomy" id="240176"/>
    <lineage>
        <taxon>Eukaryota</taxon>
        <taxon>Fungi</taxon>
        <taxon>Dikarya</taxon>
        <taxon>Basidiomycota</taxon>
        <taxon>Agaricomycotina</taxon>
        <taxon>Agaricomycetes</taxon>
        <taxon>Agaricomycetidae</taxon>
        <taxon>Agaricales</taxon>
        <taxon>Agaricineae</taxon>
        <taxon>Psathyrellaceae</taxon>
        <taxon>Coprinopsis</taxon>
    </lineage>
</organism>
<feature type="compositionally biased region" description="Basic and acidic residues" evidence="11">
    <location>
        <begin position="4588"/>
        <end position="4597"/>
    </location>
</feature>
<dbReference type="GO" id="GO:0030687">
    <property type="term" value="C:preribosome, large subunit precursor"/>
    <property type="evidence" value="ECO:0007669"/>
    <property type="project" value="TreeGrafter"/>
</dbReference>
<keyword evidence="6 10" id="KW-0547">Nucleotide-binding</keyword>
<dbReference type="CDD" id="cd00009">
    <property type="entry name" value="AAA"/>
    <property type="match status" value="1"/>
</dbReference>
<name>A8NRC2_COPC7</name>
<evidence type="ECO:0000259" key="12">
    <source>
        <dbReference type="PROSITE" id="PS50234"/>
    </source>
</evidence>
<keyword evidence="8 10" id="KW-0143">Chaperone</keyword>
<feature type="compositionally biased region" description="Polar residues" evidence="11">
    <location>
        <begin position="4462"/>
        <end position="4474"/>
    </location>
</feature>
<dbReference type="KEGG" id="cci:CC1G_07173"/>
<feature type="region of interest" description="Disordered" evidence="11">
    <location>
        <begin position="3209"/>
        <end position="3229"/>
    </location>
</feature>
<comment type="function">
    <text evidence="10">Nuclear chaperone required for maturation and nuclear export of pre-60S ribosome subunits.</text>
</comment>
<evidence type="ECO:0000256" key="4">
    <source>
        <dbReference type="ARBA" id="ARBA00017143"/>
    </source>
</evidence>
<feature type="compositionally biased region" description="Acidic residues" evidence="11">
    <location>
        <begin position="4343"/>
        <end position="4381"/>
    </location>
</feature>
<evidence type="ECO:0000256" key="1">
    <source>
        <dbReference type="ARBA" id="ARBA00004604"/>
    </source>
</evidence>
<dbReference type="STRING" id="240176.A8NRC2"/>
<dbReference type="InterPro" id="IPR025662">
    <property type="entry name" value="Sigma_54_int_dom_ATP-bd_1"/>
</dbReference>
<keyword evidence="9 10" id="KW-0539">Nucleus</keyword>
<feature type="compositionally biased region" description="Acidic residues" evidence="11">
    <location>
        <begin position="4129"/>
        <end position="4139"/>
    </location>
</feature>
<evidence type="ECO:0000313" key="14">
    <source>
        <dbReference type="Proteomes" id="UP000001861"/>
    </source>
</evidence>
<dbReference type="InterPro" id="IPR041190">
    <property type="entry name" value="Midasin_AAA_lid_5"/>
</dbReference>
<comment type="subcellular location">
    <subcellularLocation>
        <location evidence="1">Nucleus</location>
        <location evidence="1">Nucleolus</location>
    </subcellularLocation>
    <subcellularLocation>
        <location evidence="2">Nucleus</location>
        <location evidence="2">Nucleoplasm</location>
    </subcellularLocation>
</comment>
<comment type="similarity">
    <text evidence="3 10">Belongs to the midasin family.</text>
</comment>
<dbReference type="GO" id="GO:0016887">
    <property type="term" value="F:ATP hydrolysis activity"/>
    <property type="evidence" value="ECO:0007669"/>
    <property type="project" value="InterPro"/>
</dbReference>
<dbReference type="InParanoid" id="A8NRC2"/>
<dbReference type="FunFam" id="3.40.50.300:FF:001368">
    <property type="entry name" value="Midasin"/>
    <property type="match status" value="1"/>
</dbReference>
<dbReference type="OrthoDB" id="5186at2759"/>
<comment type="caution">
    <text evidence="13">The sequence shown here is derived from an EMBL/GenBank/DDBJ whole genome shotgun (WGS) entry which is preliminary data.</text>
</comment>
<feature type="region of interest" description="Disordered" evidence="11">
    <location>
        <begin position="4129"/>
        <end position="4652"/>
    </location>
</feature>
<keyword evidence="7 10" id="KW-0067">ATP-binding</keyword>
<dbReference type="GO" id="GO:0000055">
    <property type="term" value="P:ribosomal large subunit export from nucleus"/>
    <property type="evidence" value="ECO:0007669"/>
    <property type="project" value="TreeGrafter"/>
</dbReference>
<evidence type="ECO:0000256" key="2">
    <source>
        <dbReference type="ARBA" id="ARBA00004642"/>
    </source>
</evidence>
<evidence type="ECO:0000256" key="10">
    <source>
        <dbReference type="PIRNR" id="PIRNR010340"/>
    </source>
</evidence>
<dbReference type="Pfam" id="PF21108">
    <property type="entry name" value="MDN1_4th"/>
    <property type="match status" value="1"/>
</dbReference>
<dbReference type="PANTHER" id="PTHR48103">
    <property type="entry name" value="MIDASIN-RELATED"/>
    <property type="match status" value="1"/>
</dbReference>
<dbReference type="eggNOG" id="KOG1808">
    <property type="taxonomic scope" value="Eukaryota"/>
</dbReference>
<feature type="compositionally biased region" description="Acidic residues" evidence="11">
    <location>
        <begin position="4389"/>
        <end position="4398"/>
    </location>
</feature>
<proteinExistence type="inferred from homology"/>
<sequence>MTTVTTYRNQNPLAVHLQRQTQHLASVIPPGSVSITELQNASNTQSFLNTLSTLLSNPAYTQIVATLFRPILMDLCARWLEDGKNPERNLCALAYLLEVHEELFPILSRLMQNYFPRGPLTFVCATSLESIDKSRLSAILLAYYRILRANRQLPSQCNWSPALLSTLMWTNGLEHGIRLLAAKCYAIQVGMGDAESMRLEEEVVGRNDDSECVVEYGSEVDGSTKHMDCWILENAESERVCRTRNKLVTEVVNFYPTDDTEPRVQLEEADLSPYLANIEGVLLLKSVPLPPKPTNYIPTPSGNDTLRSLAHHVSLRLPTLLTSAPSAGKALILAYLAAQLYPNVKNQIITIHLADTSLDPRSLLGSYISSTTQPGTFEWKEGVLVRAMREGKWIVLDDVDRASNEVLGTLKPLVESLGMDKWIGGRASIYVPGRGEVEAHEDFMLFATRSIAPSPTGKFPSPTFFGAHKFYETTLQSATPAELETIIKTQFPNLAGALANAAINLWTSIKEQPRASSSRTVGLRELVKFCQRLEGLLPTSQAMDIDVQNPSEITLADLLSNPVVREDLFLEARDVFFGSGTLTASARAATENVARVIAQHLSLDQERCHWLINKKTPDFYVQKDANGHATGLRVGRTYLPARITKSDLSNHQSRPFALHRPAVCLLSRVATAISLNEPVLLTGETGTGKTSAITHMASLLRRPLISLNLSHQTESSDLIGGLKPVDAHVPAFALYEEFIELFGSTFSRKKNEKFETEVRKAVNEAKWKRAIGLWKESVRMAQERLLKKGVQSLDREQESTLPRKRRKLDENGTSSSLDRWNRFLASVEQFEVQHVHGQGKFAFGFVEGPLVKALRKGDWILLDEINLASPETLESVTSLLHGPTASITLTENGELEPIPRHPDFRLFACMNPATDVGKKDLAPNIRARFTEIDVPPPDADKDTLLSIIEQYIGSHAIGDKGVIMNVAEFYMAVKDLVEKRQLADGSNHRPHFSMRSLSRALTFASDIAHAYSLRRAVWEGCLMAFTMVLDEQSAQVVTALAHKHLLNGVRNPRSMLAKEPNPPANRDNYVKFGPFYLEKGPLPEDPVEEYIMTPSVEKKLIDLARIILTKRFPVLIEGPTSSGKTSSIEYLAKRTGHHFIRINNHEHTDIQEYLGSYVSDPVTGKLVFRDGLLVQALRTGSWIVLDELNLAPSEVLEALNRLLDDNRELVIPETQEVVRPHPSFMLFATQNPPGLYGGRKVLSRAFRNRFLEVHFDDVPQDELETILCQRCRIAPSYGKKIVMVFRELQKRRESSRVFESKQGFATLRDLFRWAGRDAVGYQELAENGYMLLAERTRREEDKAAVKEVIETIMGVKIDENSLYDLKRPELDVIQFLGCPFPQTANVIWTKAMQRLFVLVARALKYNEPVLLVGETGSGKTSVCQVFSDATNQQLRGLNCHQNTETADIIGGLRPLRNRSAMQAEALQDATQVLQKLRLCDVDTDPAVVPSLVQRTLKTAPDLDADSRTQLQKVQTKFLQSQSIFEWHDGPLICSMRDGDVFLLDEISLAEDSVLERLNSVLEPARSIVLAEQGGSDLEGRIITAAENFKLIATMNPGGDYGKKELSPALRNRFTEIYVPRVDDRGDLELIIDNLWKKEDLRVYTRHILDFVEWLCSRVGDKSLLGLRDILAWVAFTNSALPSGNQDTVRASHIFHHAAHMTYLDGLGSLPQLSGYSRDSIKRIQDEASKKLNALVPIPPQPYEALADVPSHSHIQLGPFSMKCGGLQPKPHLFTLSAPTTQSNAMRIARACQVSKPVLLEGSPGVGKTSLIAALANITGHKLHRINLSDQTDLVDLFGSDLPVEGGKPGEFAWRDGEFLQALQLGHWVLLDEMNLAPQAVLEGLNAVLDHRSSVYIPELGRTFQCHPSFRIFAAQNPLNQGGGRKGLPKSFVNRFTKVFVEELTTEDYQLVCRHLFSQLGEDALRDMISFNGQLNEQVVIRKTFGREGAPWEFNLRDIIRWGTLCQSQTSGHPGQYLRTIYLDRFRSPKDRSRACDIFDATFNTTSDALKNPPYTISPSLLQIGHFTGERRNLCGTRRSGRILQHQLSAIESIGHCINQSWLSIVVGSRNSGKTQLVRTFANLAGCRLQEIPINNATDTTDILGSFEQLDVRGRVGQILGDVLEMVQQELRLTTGSKTWSILHDQEAKMRSLWSSLSMIFSEERLQDARQLLSQLVQANVCPGFTTYLQELEHVLENKNALGRFEWVDGPLVRAMKLGHWVALDGANLCNPSVLDRLNSLCESEGSLVLSERGFLHGRVQIIKPHKDFRLFMLVDPQHGELSRAMRNRGIEIALVDSPSTNDEAAVRDHLRTPSDVTPHLSIPEFDAVRRGMSALQVNTDAPKALGQVQSPSKSISLSSQRIMLKLASRHDWKFSVPFILRSLSPSTSLLLNRSLPLLGDDEDTSIRNFLFDVPDLMNNQTLDLFRRRLCQDHPELLSFKASPVLMPLDLFLSTSSTAVRDEFSSPHESLFNYLELMSQHYLLQVATKSSAPVAQDKFDSSFVSLSEGIRNLVDTLQEAILSILTEGLSGSVSCADGAEVGLILLKRVKELQETSQNSVFDFSKAHASILHILDVLQGAPGMFSKVASCVDRVYQELKLSTGIGLISLWKAFYKHYSVERAKVSRYTISASRPEIVSSQPVGLRRQIFDVLALAMLRPHAVDDEVWTSLDKCVPLLEDEKLEAAISDGIDQQLLALELTAISKLSSDLNKTCASLQTVINLHLADSSSPIDRLVPYQHLVWSSKNDETRSLENRVRSMSSLLEGLWLSNPSITKADGPGFLLSPLHLLHAVSSSSYRPIPLHGLDRYRTEIRTRIDVAVAQCQELITPAAMLSSLFAQNLHLIASCFDEHFSQGDLDGFTRAAQPQDLREQIAPFLKTTNLPLRTLAEESFTPFIPYVHSDSPGALWLGLGRMLLTLVVPNIPIDPATVRNAAHSRLKEEESYTELQALLHRELEKITTGNPSNDLVGYLESKLQTIRQQLSQWPAMDNNRDLCRVHQFWAEVTQFSLSVLHPSKTLPLLELAKTQPALACLQEKVIQESLNGFLRRMETLYEDFSDVICPIKLAILQFRLGLRLQVTPRADVEEVVSELRSSIVTFPRASSARRIVVVSRNRSNATDVSTDILLPLSAIAFEVAVGVRLTPMVREVESLYERAYGVWSIDQARSREAEERSNSLYRQSKVESAAPTDADQETQEFLELFPEFEDALENTKSASKATPGLSNILPDHISSLMHIHLALFQEDHDKPDVELLFWRLRKSTLETSLQTETPILDKQLDLISRSFQLSLLQKHRESLFDKQGKGNELPNFYLEPNVAEVQRLLPVVKRMHDRLGVLILEWPDQEVLHHLSSCCLKVMELDLHSPVAKALSAMEQLLLQSEDWEIYANRENSLQPFREELIALIVHWRRLELASWQSLLQTEADKSKDSAGVWWFRLYNAAVRGVLQAAGETTVDSYLEELIPLIKEYITSSPLGEYQCRMDLLASFSKYVSTLAGTYEDGEKEALLRASNILRSLHHHFLFYLPKVVVHLSGERVKLEKEIKNFIKLASWKDINIVALKQSAKKSHHQLYKIVRKFREVLKQPSAAYITPTFIHDNPVQVIPAPTFTSLETPSLLPADILSSTSERLRHLGRTYKRFEAILEQDIRPLVQASPFRLPDDLACEIISESRRLASVTCPPDMDREKRTKHLKSIQNQKRKAWSDLLRGLKRVGFSCNLKIDVVRQTKSDVWIHDRQLPRGTDALVEKSEHYFKAIQGCLPALRSSLTGHHSDVTTRDASKGIAFAEFIFHVALDVRTRFIASLEIREKLLRMYKRLETVQGKTLRFYDGDFLPHIQSIEDISCRIVDAMEELKIRTMEYYSAKGLDIPPELYASEDQYLSQGVYTRNAISVLRQSLDFCELACLTEDELQILADVTEFVNGLLEQLSAWGKRYPDMAHALSPFHHWLRSEVKAVPALPPSALDSATDSTLVSSLIDSFLVSVQSIKAFHERQRAVSDDDKEISRSVDQLRQVTALANFAGVQTQVGHTVSQIKSQSAFNEIVLRALPFLKAFISFTDDHCTVLLYWTKALLKLDYVLCSLVQTLCSKGFCAPPEEADEADDDNSGAENAADGVGLGEGAGKNDVSNEIEDESQVEGLQGDGEDPDQNEVGEEDEKGALEMNEDFGGELQDVPDDGEDDDDDESDTSSDAGLDERIEDLDATDPAAVDEKLWGDESGPEDKDNKERTDQDRSSETNDKSEMAAREGKEGRKDENKGKEEAEEEGERSELMPEEDTPMEEPEGTEEDEANPAVSGAPMEEHVPDANTLDLPEDLELGEDGADEDIDMKDDLHDDEDAMEETMEQSDVGEMDKDVPSGDEGEDEARDDNALLDGLTSETDADAEPTEQEERGEREQDTPIAPVENSNGTGASDFQEPGGQVSGDSAAGNPGTSQNATGQGFMSSEERKADDGPSQTDQLSSDAPPEATEQTGAAASGTQEGSKQTRSEVKELPNPLRSLGDAMKEIQHRFEEILNAQEKQVPQAAPLDGDQQTPQLEYLHPDAEDDQAMQALAAAEDQRTAKLEDLQFAQDDEAPLGDAAMDVDQHLPPETTQDFMDAEPFTPDGESTSRAQKSDVEGAVVQHATPLQSTLPMQPDLAAPKADDDQALLDEQVEVELRKWRESDQPSDRTENLWRLYESLTHDLAYALCEQLRLILEPTLATRLKGDYRTGKRLNMKKVISYIASDYTKDKIWLRRTKPSQREYQVLIAIDDSKSMAESHSIHLAYESLALIGKALGRLESGDVAIAKFGEAVELLHGFDDGPFTDQAGAKVLSAFRFNQKATNVLSLLETSLHVLESARERRAMGSSSSTDLWQLEIIISDGMCQDHEKLRTILRRAEEKRIMIVFIILDSLHTASSNQKEAGQRSILNMDRAEFKNVDGRMELQLQKYLDSFPFEYYVVLRDVEALPDVLSSTLKQFFERIAED</sequence>
<dbReference type="Pfam" id="PF17867">
    <property type="entry name" value="AAA_lid_7"/>
    <property type="match status" value="3"/>
</dbReference>
<reference evidence="13 14" key="1">
    <citation type="journal article" date="2010" name="Proc. Natl. Acad. Sci. U.S.A.">
        <title>Insights into evolution of multicellular fungi from the assembled chromosomes of the mushroom Coprinopsis cinerea (Coprinus cinereus).</title>
        <authorList>
            <person name="Stajich J.E."/>
            <person name="Wilke S.K."/>
            <person name="Ahren D."/>
            <person name="Au C.H."/>
            <person name="Birren B.W."/>
            <person name="Borodovsky M."/>
            <person name="Burns C."/>
            <person name="Canback B."/>
            <person name="Casselton L.A."/>
            <person name="Cheng C.K."/>
            <person name="Deng J."/>
            <person name="Dietrich F.S."/>
            <person name="Fargo D.C."/>
            <person name="Farman M.L."/>
            <person name="Gathman A.C."/>
            <person name="Goldberg J."/>
            <person name="Guigo R."/>
            <person name="Hoegger P.J."/>
            <person name="Hooker J.B."/>
            <person name="Huggins A."/>
            <person name="James T.Y."/>
            <person name="Kamada T."/>
            <person name="Kilaru S."/>
            <person name="Kodira C."/>
            <person name="Kues U."/>
            <person name="Kupfer D."/>
            <person name="Kwan H.S."/>
            <person name="Lomsadze A."/>
            <person name="Li W."/>
            <person name="Lilly W.W."/>
            <person name="Ma L.J."/>
            <person name="Mackey A.J."/>
            <person name="Manning G."/>
            <person name="Martin F."/>
            <person name="Muraguchi H."/>
            <person name="Natvig D.O."/>
            <person name="Palmerini H."/>
            <person name="Ramesh M.A."/>
            <person name="Rehmeyer C.J."/>
            <person name="Roe B.A."/>
            <person name="Shenoy N."/>
            <person name="Stanke M."/>
            <person name="Ter-Hovhannisyan V."/>
            <person name="Tunlid A."/>
            <person name="Velagapudi R."/>
            <person name="Vision T.J."/>
            <person name="Zeng Q."/>
            <person name="Zolan M.E."/>
            <person name="Pukkila P.J."/>
        </authorList>
    </citation>
    <scope>NUCLEOTIDE SEQUENCE [LARGE SCALE GENOMIC DNA]</scope>
    <source>
        <strain evidence="14">Okayama-7 / 130 / ATCC MYA-4618 / FGSC 9003</strain>
    </source>
</reference>
<dbReference type="InterPro" id="IPR040848">
    <property type="entry name" value="AAA_lid_7"/>
</dbReference>
<feature type="compositionally biased region" description="Basic and acidic residues" evidence="11">
    <location>
        <begin position="4241"/>
        <end position="4292"/>
    </location>
</feature>
<dbReference type="VEuPathDB" id="FungiDB:CC1G_07173"/>
<protein>
    <recommendedName>
        <fullName evidence="4 10">Midasin</fullName>
    </recommendedName>
</protein>
<keyword evidence="5" id="KW-0597">Phosphoprotein</keyword>
<dbReference type="Gene3D" id="3.40.50.300">
    <property type="entry name" value="P-loop containing nucleotide triphosphate hydrolases"/>
    <property type="match status" value="6"/>
</dbReference>
<evidence type="ECO:0000256" key="5">
    <source>
        <dbReference type="ARBA" id="ARBA00022553"/>
    </source>
</evidence>
<evidence type="ECO:0000256" key="6">
    <source>
        <dbReference type="ARBA" id="ARBA00022741"/>
    </source>
</evidence>
<dbReference type="GO" id="GO:0000027">
    <property type="term" value="P:ribosomal large subunit assembly"/>
    <property type="evidence" value="ECO:0007669"/>
    <property type="project" value="InterPro"/>
</dbReference>
<dbReference type="SUPFAM" id="SSF53300">
    <property type="entry name" value="vWA-like"/>
    <property type="match status" value="1"/>
</dbReference>
<dbReference type="FunCoup" id="A8NRC2">
    <property type="interactions" value="380"/>
</dbReference>
<feature type="compositionally biased region" description="Basic and acidic residues" evidence="11">
    <location>
        <begin position="4534"/>
        <end position="4544"/>
    </location>
</feature>
<evidence type="ECO:0000256" key="9">
    <source>
        <dbReference type="ARBA" id="ARBA00023242"/>
    </source>
</evidence>
<accession>A8NRC2</accession>